<protein>
    <submittedName>
        <fullName evidence="3">Uncharacterized protein</fullName>
    </submittedName>
</protein>
<reference evidence="3 4" key="1">
    <citation type="submission" date="2019-03" db="EMBL/GenBank/DDBJ databases">
        <title>Draft genome sequences of novel Actinobacteria.</title>
        <authorList>
            <person name="Sahin N."/>
            <person name="Ay H."/>
            <person name="Saygin H."/>
        </authorList>
    </citation>
    <scope>NUCLEOTIDE SEQUENCE [LARGE SCALE GENOMIC DNA]</scope>
    <source>
        <strain evidence="3 4">DSM 45941</strain>
    </source>
</reference>
<evidence type="ECO:0000313" key="3">
    <source>
        <dbReference type="EMBL" id="TDD80433.1"/>
    </source>
</evidence>
<organism evidence="3 4">
    <name type="scientific">Actinomadura darangshiensis</name>
    <dbReference type="NCBI Taxonomy" id="705336"/>
    <lineage>
        <taxon>Bacteria</taxon>
        <taxon>Bacillati</taxon>
        <taxon>Actinomycetota</taxon>
        <taxon>Actinomycetes</taxon>
        <taxon>Streptosporangiales</taxon>
        <taxon>Thermomonosporaceae</taxon>
        <taxon>Actinomadura</taxon>
    </lineage>
</organism>
<feature type="compositionally biased region" description="Polar residues" evidence="1">
    <location>
        <begin position="87"/>
        <end position="101"/>
    </location>
</feature>
<feature type="transmembrane region" description="Helical" evidence="2">
    <location>
        <begin position="148"/>
        <end position="171"/>
    </location>
</feature>
<dbReference type="EMBL" id="SMKY01000092">
    <property type="protein sequence ID" value="TDD80433.1"/>
    <property type="molecule type" value="Genomic_DNA"/>
</dbReference>
<evidence type="ECO:0000256" key="2">
    <source>
        <dbReference type="SAM" id="Phobius"/>
    </source>
</evidence>
<keyword evidence="2" id="KW-1133">Transmembrane helix</keyword>
<keyword evidence="2" id="KW-0812">Transmembrane</keyword>
<proteinExistence type="predicted"/>
<sequence length="172" mass="18277">MAAVLGMLGSASYSALTAVGNVLARDHYEVHGRQPMNILRQGEDKGRLLATIPDPCGVVPLLDCIPGDDDPGADDRPIYDHKKKKVSSPSTPRKTSPHQNEYDVSQPIMTLLRWVTWGVFGVCVAGVLIVATRMAIRHRSGEFGAHATGLVWVGIATIVAASVSAVVGTVLP</sequence>
<dbReference type="Proteomes" id="UP000295578">
    <property type="component" value="Unassembled WGS sequence"/>
</dbReference>
<gene>
    <name evidence="3" type="ORF">E1293_20695</name>
</gene>
<feature type="transmembrane region" description="Helical" evidence="2">
    <location>
        <begin position="114"/>
        <end position="136"/>
    </location>
</feature>
<dbReference type="OrthoDB" id="3479324at2"/>
<evidence type="ECO:0000313" key="4">
    <source>
        <dbReference type="Proteomes" id="UP000295578"/>
    </source>
</evidence>
<dbReference type="RefSeq" id="WP_132199090.1">
    <property type="nucleotide sequence ID" value="NZ_SMKY01000092.1"/>
</dbReference>
<keyword evidence="4" id="KW-1185">Reference proteome</keyword>
<keyword evidence="2" id="KW-0472">Membrane</keyword>
<feature type="region of interest" description="Disordered" evidence="1">
    <location>
        <begin position="69"/>
        <end position="101"/>
    </location>
</feature>
<comment type="caution">
    <text evidence="3">The sequence shown here is derived from an EMBL/GenBank/DDBJ whole genome shotgun (WGS) entry which is preliminary data.</text>
</comment>
<accession>A0A4R5B603</accession>
<evidence type="ECO:0000256" key="1">
    <source>
        <dbReference type="SAM" id="MobiDB-lite"/>
    </source>
</evidence>
<name>A0A4R5B603_9ACTN</name>
<dbReference type="AlphaFoldDB" id="A0A4R5B603"/>